<reference evidence="2" key="2">
    <citation type="submission" date="2014-06" db="EMBL/GenBank/DDBJ databases">
        <title>The complete genome of Blastobotrys (Arxula) adeninivorans LS3 - a yeast of biotechnological interest.</title>
        <authorList>
            <person name="Kunze G."/>
            <person name="Gaillardin C."/>
            <person name="Czernicka M."/>
            <person name="Durrens P."/>
            <person name="Martin T."/>
            <person name="Boer E."/>
            <person name="Gabaldon T."/>
            <person name="Cruz J."/>
            <person name="Talla E."/>
            <person name="Marck C."/>
            <person name="Goffeau A."/>
            <person name="Barbe V."/>
            <person name="Baret P."/>
            <person name="Baronian K."/>
            <person name="Beier S."/>
            <person name="Bleykasten C."/>
            <person name="Bode R."/>
            <person name="Casaregola S."/>
            <person name="Despons L."/>
            <person name="Fairhead C."/>
            <person name="Giersberg M."/>
            <person name="Gierski P."/>
            <person name="Hahnel U."/>
            <person name="Hartmann A."/>
            <person name="Jankowska D."/>
            <person name="Jubin C."/>
            <person name="Jung P."/>
            <person name="Lafontaine I."/>
            <person name="Leh-Louis V."/>
            <person name="Lemaire M."/>
            <person name="Marcet-Houben M."/>
            <person name="Mascher M."/>
            <person name="Morel G."/>
            <person name="Richard G.-F."/>
            <person name="Riechen J."/>
            <person name="Sacerdot C."/>
            <person name="Sarkar A."/>
            <person name="Savel G."/>
            <person name="Schacherer J."/>
            <person name="Sherman D."/>
            <person name="Straub M.-L."/>
            <person name="Stein N."/>
            <person name="Thierry A."/>
            <person name="Trautwein-Schult A."/>
            <person name="Westhof E."/>
            <person name="Worch S."/>
            <person name="Dujon B."/>
            <person name="Souciet J.-L."/>
            <person name="Wincker P."/>
            <person name="Scholz U."/>
            <person name="Neuveglise N."/>
        </authorList>
    </citation>
    <scope>NUCLEOTIDE SEQUENCE</scope>
    <source>
        <strain evidence="2">LS3</strain>
    </source>
</reference>
<name>A0A060TCH6_BLAAD</name>
<organism evidence="2">
    <name type="scientific">Blastobotrys adeninivorans</name>
    <name type="common">Yeast</name>
    <name type="synonym">Arxula adeninivorans</name>
    <dbReference type="NCBI Taxonomy" id="409370"/>
    <lineage>
        <taxon>Eukaryota</taxon>
        <taxon>Fungi</taxon>
        <taxon>Dikarya</taxon>
        <taxon>Ascomycota</taxon>
        <taxon>Saccharomycotina</taxon>
        <taxon>Dipodascomycetes</taxon>
        <taxon>Dipodascales</taxon>
        <taxon>Trichomonascaceae</taxon>
        <taxon>Blastobotrys</taxon>
    </lineage>
</organism>
<gene>
    <name evidence="2" type="ORF">GNLVRS02_ARAD1B16588g</name>
</gene>
<feature type="compositionally biased region" description="Low complexity" evidence="1">
    <location>
        <begin position="164"/>
        <end position="176"/>
    </location>
</feature>
<reference evidence="2" key="1">
    <citation type="submission" date="2014-02" db="EMBL/GenBank/DDBJ databases">
        <authorList>
            <person name="Genoscope - CEA"/>
        </authorList>
    </citation>
    <scope>NUCLEOTIDE SEQUENCE</scope>
    <source>
        <strain evidence="2">LS3</strain>
    </source>
</reference>
<evidence type="ECO:0000313" key="2">
    <source>
        <dbReference type="EMBL" id="CDP36592.1"/>
    </source>
</evidence>
<dbReference type="AlphaFoldDB" id="A0A060TCH6"/>
<evidence type="ECO:0000256" key="1">
    <source>
        <dbReference type="SAM" id="MobiDB-lite"/>
    </source>
</evidence>
<protein>
    <submittedName>
        <fullName evidence="2">ARAD1B16588p</fullName>
    </submittedName>
</protein>
<feature type="region of interest" description="Disordered" evidence="1">
    <location>
        <begin position="149"/>
        <end position="192"/>
    </location>
</feature>
<accession>A0A060TCH6</accession>
<proteinExistence type="predicted"/>
<sequence>MAMGTRIRGPSRGLLRAVRWNHTKPEAPIRPLPYSAYVPRKFPGVVNYFRTNRSAPIIFLAGWTLTLLGGLVKEKNEYEEIERRGLRKIEALEQLLDKIKSGEINAAEVDIDRELDLADGSGRSIDEVLEELERDDQEWAQMLSEKEQQLNNILASEPSEPTEPQHSQAAQPQPSQEKPKKSRKDYDSAKFL</sequence>
<dbReference type="EMBL" id="HG937692">
    <property type="protein sequence ID" value="CDP36592.1"/>
    <property type="molecule type" value="Genomic_DNA"/>
</dbReference>